<dbReference type="RefSeq" id="WP_058305482.1">
    <property type="nucleotide sequence ID" value="NZ_CABKVG010000007.1"/>
</dbReference>
<name>A0ABY4E2U2_9NEIS</name>
<dbReference type="Proteomes" id="UP000832011">
    <property type="component" value="Chromosome"/>
</dbReference>
<gene>
    <name evidence="1" type="ORF">LVJ82_00955</name>
</gene>
<sequence length="575" mass="63022">MAFKRRLGAIPTPDGEKQVKISQAFYGVYTGASKQQLCLNAMNTVCVDLLDLPVLWFAANQETGCYKATTIGMYDLVNCDRSQMGTAPDLSSAFDVYNSSVAGLKQCDTPRYIESTGVSENSHVRMSFGNDIKTCVKQSHSAVTAYQEVLQAVYESGHDVAGCRSLKASVARDIPCEYYPVPIPPKPVDPTVRPCPRFPSHRLPLQIRRRRIEYDAALLPLPFQCSAIDNIPILKSYIMLNTVTASVDGLPLELLSASVTTDMSSFCWQATISLYPDDFAKINMDGRAPGGEAEVTLTINGEAWIFIAEDYSDSRSFGKKTFTVKGRSLTAKLTGDYAASKSGTIQADLYARQIADQQLQYLPFTIKAWDIADWFIPAGSYNITDKKPMDNLIDIATAAGGFVYSDPAKPEITFKPRWPAAAWEVNKASASVTIPDSVIAEISGQKRVNKRCTSVFVWADHEAGGKGADVYRTGTDRTDRASAQVHALYTDLPVHRAAGVAALSDTGVHKTETVKLPWSTEYSIPRANVGDIWQFNEQSGYWRGVITGVSISVDVEAEGAVVLWQSLTVDRYLDV</sequence>
<dbReference type="EMBL" id="CP091511">
    <property type="protein sequence ID" value="UOO89584.1"/>
    <property type="molecule type" value="Genomic_DNA"/>
</dbReference>
<evidence type="ECO:0000313" key="1">
    <source>
        <dbReference type="EMBL" id="UOO89584.1"/>
    </source>
</evidence>
<keyword evidence="2" id="KW-1185">Reference proteome</keyword>
<protein>
    <submittedName>
        <fullName evidence="1">Uncharacterized protein</fullName>
    </submittedName>
</protein>
<proteinExistence type="predicted"/>
<accession>A0ABY4E2U2</accession>
<reference evidence="1 2" key="1">
    <citation type="journal article" date="2022" name="Res Sq">
        <title>Evolution of multicellular longitudinally dividing oral cavity symbionts (Neisseriaceae).</title>
        <authorList>
            <person name="Nyongesa S."/>
            <person name="Weber P."/>
            <person name="Bernet E."/>
            <person name="Pullido F."/>
            <person name="Nieckarz M."/>
            <person name="Delaby M."/>
            <person name="Nieves C."/>
            <person name="Viehboeck T."/>
            <person name="Krause N."/>
            <person name="Rivera-Millot A."/>
            <person name="Nakamura A."/>
            <person name="Vischer N."/>
            <person name="VanNieuwenhze M."/>
            <person name="Brun Y."/>
            <person name="Cava F."/>
            <person name="Bulgheresi S."/>
            <person name="Veyrier F."/>
        </authorList>
    </citation>
    <scope>NUCLEOTIDE SEQUENCE [LARGE SCALE GENOMIC DNA]</scope>
    <source>
        <strain evidence="1 2">SN4</strain>
    </source>
</reference>
<evidence type="ECO:0000313" key="2">
    <source>
        <dbReference type="Proteomes" id="UP000832011"/>
    </source>
</evidence>
<organism evidence="1 2">
    <name type="scientific">Vitreoscilla massiliensis</name>
    <dbReference type="NCBI Taxonomy" id="1689272"/>
    <lineage>
        <taxon>Bacteria</taxon>
        <taxon>Pseudomonadati</taxon>
        <taxon>Pseudomonadota</taxon>
        <taxon>Betaproteobacteria</taxon>
        <taxon>Neisseriales</taxon>
        <taxon>Neisseriaceae</taxon>
        <taxon>Vitreoscilla</taxon>
    </lineage>
</organism>